<evidence type="ECO:0000313" key="2">
    <source>
        <dbReference type="EMBL" id="SEM94452.1"/>
    </source>
</evidence>
<reference evidence="3" key="1">
    <citation type="submission" date="2016-10" db="EMBL/GenBank/DDBJ databases">
        <authorList>
            <person name="Varghese N."/>
            <person name="Submissions S."/>
        </authorList>
    </citation>
    <scope>NUCLEOTIDE SEQUENCE [LARGE SCALE GENOMIC DNA]</scope>
    <source>
        <strain evidence="3">S6-262</strain>
    </source>
</reference>
<dbReference type="RefSeq" id="WP_093665179.1">
    <property type="nucleotide sequence ID" value="NZ_FOCF01000003.1"/>
</dbReference>
<protein>
    <submittedName>
        <fullName evidence="2">DUF218 domain-containing protein</fullName>
    </submittedName>
</protein>
<dbReference type="CDD" id="cd06259">
    <property type="entry name" value="YdcF-like"/>
    <property type="match status" value="1"/>
</dbReference>
<sequence length="177" mass="19031">MIARLIGLAAIGWCLGFAAFMLTLAPPLEGTTTDGIVVPTGGAGRIDRGLALLRTHQGKRMLVSGVGPGVRPEDLARTSRVDPALFRCCVDLGARAVDTRSNAKETVAWVRAHGYRTVRLVTSDWHVARARMELSAALGPGVLVLGDGVPTNPRLTALVNEYNKLILRRVALWIGWE</sequence>
<keyword evidence="3" id="KW-1185">Reference proteome</keyword>
<evidence type="ECO:0000313" key="3">
    <source>
        <dbReference type="Proteomes" id="UP000199206"/>
    </source>
</evidence>
<dbReference type="EMBL" id="FOCF01000003">
    <property type="protein sequence ID" value="SEM94452.1"/>
    <property type="molecule type" value="Genomic_DNA"/>
</dbReference>
<name>A0A1H8CHM1_9SPHN</name>
<accession>A0A1H8CHM1</accession>
<dbReference type="OrthoDB" id="9812311at2"/>
<dbReference type="InterPro" id="IPR003848">
    <property type="entry name" value="DUF218"/>
</dbReference>
<dbReference type="AlphaFoldDB" id="A0A1H8CHM1"/>
<gene>
    <name evidence="2" type="ORF">SAMN05192583_1610</name>
</gene>
<organism evidence="2 3">
    <name type="scientific">Sphingomonas gellani</name>
    <dbReference type="NCBI Taxonomy" id="1166340"/>
    <lineage>
        <taxon>Bacteria</taxon>
        <taxon>Pseudomonadati</taxon>
        <taxon>Pseudomonadota</taxon>
        <taxon>Alphaproteobacteria</taxon>
        <taxon>Sphingomonadales</taxon>
        <taxon>Sphingomonadaceae</taxon>
        <taxon>Sphingomonas</taxon>
    </lineage>
</organism>
<proteinExistence type="predicted"/>
<feature type="domain" description="DUF218" evidence="1">
    <location>
        <begin position="34"/>
        <end position="141"/>
    </location>
</feature>
<dbReference type="Pfam" id="PF02698">
    <property type="entry name" value="DUF218"/>
    <property type="match status" value="1"/>
</dbReference>
<dbReference type="Proteomes" id="UP000199206">
    <property type="component" value="Unassembled WGS sequence"/>
</dbReference>
<evidence type="ECO:0000259" key="1">
    <source>
        <dbReference type="Pfam" id="PF02698"/>
    </source>
</evidence>
<dbReference type="STRING" id="1166340.SAMN05192583_1610"/>